<dbReference type="OrthoDB" id="9805171at2"/>
<evidence type="ECO:0000259" key="1">
    <source>
        <dbReference type="Pfam" id="PF08241"/>
    </source>
</evidence>
<comment type="caution">
    <text evidence="2">The sequence shown here is derived from an EMBL/GenBank/DDBJ whole genome shotgun (WGS) entry which is preliminary data.</text>
</comment>
<dbReference type="Pfam" id="PF08241">
    <property type="entry name" value="Methyltransf_11"/>
    <property type="match status" value="1"/>
</dbReference>
<dbReference type="SUPFAM" id="SSF53335">
    <property type="entry name" value="S-adenosyl-L-methionine-dependent methyltransferases"/>
    <property type="match status" value="1"/>
</dbReference>
<dbReference type="CDD" id="cd02440">
    <property type="entry name" value="AdoMet_MTases"/>
    <property type="match status" value="1"/>
</dbReference>
<evidence type="ECO:0000313" key="3">
    <source>
        <dbReference type="Proteomes" id="UP000185612"/>
    </source>
</evidence>
<dbReference type="GO" id="GO:0032259">
    <property type="term" value="P:methylation"/>
    <property type="evidence" value="ECO:0007669"/>
    <property type="project" value="UniProtKB-KW"/>
</dbReference>
<accession>A0A1Q5PUV2</accession>
<keyword evidence="2" id="KW-0808">Transferase</keyword>
<keyword evidence="3" id="KW-1185">Reference proteome</keyword>
<dbReference type="InterPro" id="IPR029063">
    <property type="entry name" value="SAM-dependent_MTases_sf"/>
</dbReference>
<proteinExistence type="predicted"/>
<dbReference type="STRING" id="52770.BSZ40_08145"/>
<gene>
    <name evidence="2" type="ORF">BSZ40_08145</name>
</gene>
<reference evidence="3" key="1">
    <citation type="submission" date="2016-12" db="EMBL/GenBank/DDBJ databases">
        <authorList>
            <person name="Meng X."/>
        </authorList>
    </citation>
    <scope>NUCLEOTIDE SEQUENCE [LARGE SCALE GENOMIC DNA]</scope>
    <source>
        <strain evidence="3">DSM 20732</strain>
    </source>
</reference>
<feature type="domain" description="Methyltransferase type 11" evidence="1">
    <location>
        <begin position="55"/>
        <end position="149"/>
    </location>
</feature>
<sequence>MSTSEELPGGNRPVSAAAGHWVLARAGKRVLRPGGAALTTALLQHAHLPAADVIEFAPGLGRTAGEIVTHRVRSYTGIDQDPVAATRVGRLVAAHGTCQQGDARATGLPPASADVVVGEAMLTMQGERGKQEIIAEAVRLLRPGGRYAIHELALVPDDVDPAVATEIRGALARSIRVNARPLTVAEWSAALQAAGLEVEWSATAPMALLNFRRNLADEGLGGVARILRNVLTNRDLRRRILAMRRVFSRYRRSLAGVAIVARKP</sequence>
<dbReference type="Proteomes" id="UP000185612">
    <property type="component" value="Unassembled WGS sequence"/>
</dbReference>
<name>A0A1Q5PUV2_9ACTO</name>
<evidence type="ECO:0000313" key="2">
    <source>
        <dbReference type="EMBL" id="OKL51272.1"/>
    </source>
</evidence>
<dbReference type="AlphaFoldDB" id="A0A1Q5PUV2"/>
<dbReference type="RefSeq" id="WP_073825108.1">
    <property type="nucleotide sequence ID" value="NZ_JAUNKL010000053.1"/>
</dbReference>
<dbReference type="Gene3D" id="3.40.50.150">
    <property type="entry name" value="Vaccinia Virus protein VP39"/>
    <property type="match status" value="1"/>
</dbReference>
<dbReference type="InterPro" id="IPR013216">
    <property type="entry name" value="Methyltransf_11"/>
</dbReference>
<organism evidence="2 3">
    <name type="scientific">Buchananella hordeovulneris</name>
    <dbReference type="NCBI Taxonomy" id="52770"/>
    <lineage>
        <taxon>Bacteria</taxon>
        <taxon>Bacillati</taxon>
        <taxon>Actinomycetota</taxon>
        <taxon>Actinomycetes</taxon>
        <taxon>Actinomycetales</taxon>
        <taxon>Actinomycetaceae</taxon>
        <taxon>Buchananella</taxon>
    </lineage>
</organism>
<dbReference type="GO" id="GO:0008757">
    <property type="term" value="F:S-adenosylmethionine-dependent methyltransferase activity"/>
    <property type="evidence" value="ECO:0007669"/>
    <property type="project" value="InterPro"/>
</dbReference>
<keyword evidence="2" id="KW-0489">Methyltransferase</keyword>
<protein>
    <submittedName>
        <fullName evidence="2">SAM-dependent methyltransferase</fullName>
    </submittedName>
</protein>
<dbReference type="EMBL" id="MQVS01000008">
    <property type="protein sequence ID" value="OKL51272.1"/>
    <property type="molecule type" value="Genomic_DNA"/>
</dbReference>